<comment type="caution">
    <text evidence="2">The sequence shown here is derived from an EMBL/GenBank/DDBJ whole genome shotgun (WGS) entry which is preliminary data.</text>
</comment>
<organism evidence="2 3">
    <name type="scientific">Carex littledalei</name>
    <dbReference type="NCBI Taxonomy" id="544730"/>
    <lineage>
        <taxon>Eukaryota</taxon>
        <taxon>Viridiplantae</taxon>
        <taxon>Streptophyta</taxon>
        <taxon>Embryophyta</taxon>
        <taxon>Tracheophyta</taxon>
        <taxon>Spermatophyta</taxon>
        <taxon>Magnoliopsida</taxon>
        <taxon>Liliopsida</taxon>
        <taxon>Poales</taxon>
        <taxon>Cyperaceae</taxon>
        <taxon>Cyperoideae</taxon>
        <taxon>Cariceae</taxon>
        <taxon>Carex</taxon>
        <taxon>Carex subgen. Euthyceras</taxon>
    </lineage>
</organism>
<accession>A0A833RFN0</accession>
<protein>
    <submittedName>
        <fullName evidence="2">Uncharacterized protein</fullName>
    </submittedName>
</protein>
<dbReference type="EMBL" id="SWLB01000003">
    <property type="protein sequence ID" value="KAF3340202.1"/>
    <property type="molecule type" value="Genomic_DNA"/>
</dbReference>
<name>A0A833RFN0_9POAL</name>
<keyword evidence="3" id="KW-1185">Reference proteome</keyword>
<feature type="region of interest" description="Disordered" evidence="1">
    <location>
        <begin position="17"/>
        <end position="36"/>
    </location>
</feature>
<gene>
    <name evidence="2" type="ORF">FCM35_KLT15973</name>
</gene>
<evidence type="ECO:0000256" key="1">
    <source>
        <dbReference type="SAM" id="MobiDB-lite"/>
    </source>
</evidence>
<proteinExistence type="predicted"/>
<dbReference type="PANTHER" id="PTHR33156">
    <property type="entry name" value="OS02G0230000 PROTEIN"/>
    <property type="match status" value="1"/>
</dbReference>
<dbReference type="OrthoDB" id="1937908at2759"/>
<dbReference type="Proteomes" id="UP000623129">
    <property type="component" value="Unassembled WGS sequence"/>
</dbReference>
<dbReference type="PANTHER" id="PTHR33156:SF9">
    <property type="entry name" value="PROTEIN NUCLEAR FUSION DEFECTIVE 6, CHLOROPLASTIC_MITOCHONDRIAL"/>
    <property type="match status" value="1"/>
</dbReference>
<dbReference type="InterPro" id="IPR043459">
    <property type="entry name" value="NFD6/NOXY2-like"/>
</dbReference>
<evidence type="ECO:0000313" key="2">
    <source>
        <dbReference type="EMBL" id="KAF3340202.1"/>
    </source>
</evidence>
<dbReference type="GO" id="GO:0005739">
    <property type="term" value="C:mitochondrion"/>
    <property type="evidence" value="ECO:0007669"/>
    <property type="project" value="TreeGrafter"/>
</dbReference>
<dbReference type="AlphaFoldDB" id="A0A833RFN0"/>
<evidence type="ECO:0000313" key="3">
    <source>
        <dbReference type="Proteomes" id="UP000623129"/>
    </source>
</evidence>
<reference evidence="2" key="1">
    <citation type="submission" date="2020-01" db="EMBL/GenBank/DDBJ databases">
        <title>Genome sequence of Kobresia littledalei, the first chromosome-level genome in the family Cyperaceae.</title>
        <authorList>
            <person name="Qu G."/>
        </authorList>
    </citation>
    <scope>NUCLEOTIDE SEQUENCE</scope>
    <source>
        <strain evidence="2">C.B.Clarke</strain>
        <tissue evidence="2">Leaf</tissue>
    </source>
</reference>
<sequence>MASLGARSVTRSLRSFVARSTTSSRSTSFPTAATPSQTRRIASFSRMPVELAALAGGSLIPLHSAVAAARLTSRLSDASRSCRALSQDNYDGT</sequence>